<accession>A0A0R1W880</accession>
<comment type="caution">
    <text evidence="3">The sequence shown here is derived from an EMBL/GenBank/DDBJ whole genome shotgun (WGS) entry which is preliminary data.</text>
</comment>
<feature type="transmembrane region" description="Helical" evidence="1">
    <location>
        <begin position="38"/>
        <end position="55"/>
    </location>
</feature>
<dbReference type="InterPro" id="IPR008756">
    <property type="entry name" value="Peptidase_M56"/>
</dbReference>
<proteinExistence type="predicted"/>
<dbReference type="PANTHER" id="PTHR34978">
    <property type="entry name" value="POSSIBLE SENSOR-TRANSDUCER PROTEIN BLAR"/>
    <property type="match status" value="1"/>
</dbReference>
<sequence length="374" mass="43172">MRISISSIIVSLLLTLILICFLQLILKSKKLSQLIRTDFLLILSLPIFLRLILPVEFSNTRTIRSTVILPSLYKMGKKSFVVLSLFKIDIFQILILIWLVGIFVRLLFLSYNFFKVKKSLNSLFSSSKITKEIRLNDNGDRFTICKFNFNHSPFVAGIIKPKIFLPNYISNKDIERIILNHEIQHIKNNDLIKKLLLEFIECIYWWFIPIYTFKKQANLIIEMSVDQKVTENMNSNDYFQYVESLVSVSKAVNSKESVTKFNESGLVSNFTLSESSSLVNRIKFLLNEYDYKHTSKYILALVLLLPLLLTSTIFEPYYASPKKVVSTSSIKKSGNDYILKRGNHYYLIIDGNNSGEVSNLKDQSIRGLPIKNGE</sequence>
<evidence type="ECO:0000256" key="1">
    <source>
        <dbReference type="SAM" id="Phobius"/>
    </source>
</evidence>
<dbReference type="EMBL" id="AZFV01000050">
    <property type="protein sequence ID" value="KRM14136.1"/>
    <property type="molecule type" value="Genomic_DNA"/>
</dbReference>
<feature type="transmembrane region" description="Helical" evidence="1">
    <location>
        <begin position="297"/>
        <end position="319"/>
    </location>
</feature>
<keyword evidence="1" id="KW-1133">Transmembrane helix</keyword>
<keyword evidence="1" id="KW-0472">Membrane</keyword>
<dbReference type="Pfam" id="PF05569">
    <property type="entry name" value="Peptidase_M56"/>
    <property type="match status" value="1"/>
</dbReference>
<protein>
    <recommendedName>
        <fullName evidence="2">Peptidase M56 domain-containing protein</fullName>
    </recommendedName>
</protein>
<dbReference type="CDD" id="cd07341">
    <property type="entry name" value="M56_BlaR1_MecR1_like"/>
    <property type="match status" value="1"/>
</dbReference>
<dbReference type="PATRIC" id="fig|1423774.3.peg.2286"/>
<gene>
    <name evidence="3" type="ORF">FD31_GL002205</name>
</gene>
<dbReference type="AlphaFoldDB" id="A0A0R1W880"/>
<dbReference type="PANTHER" id="PTHR34978:SF3">
    <property type="entry name" value="SLR0241 PROTEIN"/>
    <property type="match status" value="1"/>
</dbReference>
<keyword evidence="1" id="KW-0812">Transmembrane</keyword>
<dbReference type="InterPro" id="IPR052173">
    <property type="entry name" value="Beta-lactam_resp_regulator"/>
</dbReference>
<feature type="transmembrane region" description="Helical" evidence="1">
    <location>
        <begin position="90"/>
        <end position="114"/>
    </location>
</feature>
<feature type="transmembrane region" description="Helical" evidence="1">
    <location>
        <begin position="6"/>
        <end position="26"/>
    </location>
</feature>
<evidence type="ECO:0000313" key="3">
    <source>
        <dbReference type="EMBL" id="KRM14136.1"/>
    </source>
</evidence>
<dbReference type="Proteomes" id="UP000051302">
    <property type="component" value="Unassembled WGS sequence"/>
</dbReference>
<dbReference type="STRING" id="1423774.FD31_GL002205"/>
<feature type="domain" description="Peptidase M56" evidence="2">
    <location>
        <begin position="80"/>
        <end position="259"/>
    </location>
</feature>
<reference evidence="3 4" key="1">
    <citation type="journal article" date="2015" name="Genome Announc.">
        <title>Expanding the biotechnology potential of lactobacilli through comparative genomics of 213 strains and associated genera.</title>
        <authorList>
            <person name="Sun Z."/>
            <person name="Harris H.M."/>
            <person name="McCann A."/>
            <person name="Guo C."/>
            <person name="Argimon S."/>
            <person name="Zhang W."/>
            <person name="Yang X."/>
            <person name="Jeffery I.B."/>
            <person name="Cooney J.C."/>
            <person name="Kagawa T.F."/>
            <person name="Liu W."/>
            <person name="Song Y."/>
            <person name="Salvetti E."/>
            <person name="Wrobel A."/>
            <person name="Rasinkangas P."/>
            <person name="Parkhill J."/>
            <person name="Rea M.C."/>
            <person name="O'Sullivan O."/>
            <person name="Ritari J."/>
            <person name="Douillard F.P."/>
            <person name="Paul Ross R."/>
            <person name="Yang R."/>
            <person name="Briner A.E."/>
            <person name="Felis G.E."/>
            <person name="de Vos W.M."/>
            <person name="Barrangou R."/>
            <person name="Klaenhammer T.R."/>
            <person name="Caufield P.W."/>
            <person name="Cui Y."/>
            <person name="Zhang H."/>
            <person name="O'Toole P.W."/>
        </authorList>
    </citation>
    <scope>NUCLEOTIDE SEQUENCE [LARGE SCALE GENOMIC DNA]</scope>
    <source>
        <strain evidence="3 4">DSM 16982</strain>
    </source>
</reference>
<evidence type="ECO:0000313" key="4">
    <source>
        <dbReference type="Proteomes" id="UP000051302"/>
    </source>
</evidence>
<evidence type="ECO:0000259" key="2">
    <source>
        <dbReference type="Pfam" id="PF05569"/>
    </source>
</evidence>
<name>A0A0R1W880_9LACO</name>
<keyword evidence="4" id="KW-1185">Reference proteome</keyword>
<organism evidence="3 4">
    <name type="scientific">Companilactobacillus nantensis DSM 16982</name>
    <dbReference type="NCBI Taxonomy" id="1423774"/>
    <lineage>
        <taxon>Bacteria</taxon>
        <taxon>Bacillati</taxon>
        <taxon>Bacillota</taxon>
        <taxon>Bacilli</taxon>
        <taxon>Lactobacillales</taxon>
        <taxon>Lactobacillaceae</taxon>
        <taxon>Companilactobacillus</taxon>
    </lineage>
</organism>